<dbReference type="EMBL" id="CAADHO010000003">
    <property type="protein sequence ID" value="VFQ44354.1"/>
    <property type="molecule type" value="Genomic_DNA"/>
</dbReference>
<dbReference type="Pfam" id="PF13181">
    <property type="entry name" value="TPR_8"/>
    <property type="match status" value="1"/>
</dbReference>
<keyword evidence="1" id="KW-0677">Repeat</keyword>
<keyword evidence="4" id="KW-0732">Signal</keyword>
<dbReference type="SMART" id="SM00028">
    <property type="entry name" value="TPR"/>
    <property type="match status" value="17"/>
</dbReference>
<evidence type="ECO:0000256" key="3">
    <source>
        <dbReference type="PROSITE-ProRule" id="PRU00339"/>
    </source>
</evidence>
<name>A0A4U8YLN9_9BACT</name>
<proteinExistence type="predicted"/>
<gene>
    <name evidence="5" type="ORF">MSL71_20010</name>
</gene>
<feature type="repeat" description="TPR" evidence="3">
    <location>
        <begin position="435"/>
        <end position="468"/>
    </location>
</feature>
<feature type="repeat" description="TPR" evidence="3">
    <location>
        <begin position="27"/>
        <end position="60"/>
    </location>
</feature>
<evidence type="ECO:0000256" key="4">
    <source>
        <dbReference type="SAM" id="SignalP"/>
    </source>
</evidence>
<feature type="repeat" description="TPR" evidence="3">
    <location>
        <begin position="678"/>
        <end position="711"/>
    </location>
</feature>
<evidence type="ECO:0000313" key="5">
    <source>
        <dbReference type="EMBL" id="VFQ44354.1"/>
    </source>
</evidence>
<evidence type="ECO:0000256" key="2">
    <source>
        <dbReference type="ARBA" id="ARBA00022803"/>
    </source>
</evidence>
<feature type="repeat" description="TPR" evidence="3">
    <location>
        <begin position="231"/>
        <end position="264"/>
    </location>
</feature>
<organism evidence="5 6">
    <name type="scientific">Desulfoluna butyratoxydans</name>
    <dbReference type="NCBI Taxonomy" id="231438"/>
    <lineage>
        <taxon>Bacteria</taxon>
        <taxon>Pseudomonadati</taxon>
        <taxon>Thermodesulfobacteriota</taxon>
        <taxon>Desulfobacteria</taxon>
        <taxon>Desulfobacterales</taxon>
        <taxon>Desulfolunaceae</taxon>
        <taxon>Desulfoluna</taxon>
    </lineage>
</organism>
<dbReference type="Pfam" id="PF13432">
    <property type="entry name" value="TPR_16"/>
    <property type="match status" value="3"/>
</dbReference>
<dbReference type="Gene3D" id="1.25.40.10">
    <property type="entry name" value="Tetratricopeptide repeat domain"/>
    <property type="match status" value="5"/>
</dbReference>
<dbReference type="Proteomes" id="UP000507962">
    <property type="component" value="Unassembled WGS sequence"/>
</dbReference>
<accession>A0A4U8YLN9</accession>
<evidence type="ECO:0000313" key="6">
    <source>
        <dbReference type="Proteomes" id="UP000507962"/>
    </source>
</evidence>
<sequence>MVFKRFVMMLCVVGLFATACASDSEKRDAYYEKGLSYVEEGRAREALLAFKNCVKIDPGYSKGWYEIATIAIEQGDPKRAFRAYLKVVEKEPGHAGAHFNLAKLYLLARKTEEARRHIDRALAAEPEHTEYLMVSAAIFSVDGLVDEALALYEQVLALNKKDPRPLLGMARLKAGAGDISAAEAFLRQAMATEPEAIRPRLDLVSLLTRSEQYDKAEVEMKAIVADHSDDAELLIALGDFYVARKKYPEAELAYRDAVARDPQAFRPVMKLARYYQVRDDAEKAEAMYLKALTLKPQDAGVKVTVARFYASRGDLVKAGDMAAKVLEASPGFVPALSLKGELALRERRFQDALEAFSAVIKEDATNAEPYYLRGVAGMGLGKDDLARTDVLKALELKPNHLRAQVALGELYFNGREFKLAKESLEKVLVRAPGLFKAHFLMGQVLASMGEHDKAQQVYARLKEQAPDNSALFYRSGMLFMARGEMDRALEDLATARAVNPALMDVFASMVRCMMAMDQEAEALALCREQLTVVEGTPAATGMVHCMMGDIYAEKGDLAGAEEAYLAAVRASSKIIRPYYGLAAVYHRQGDTSKVMAQLKGLSEKKPKDPMPHVLMGIVSEGGGDVETAKASYRKALSLRDDIVVATNNLAYILADSGEEIDEALELARTARSKATDDPSVMDTLGLVYYRKGLYDSAISEFRDSLSKLPENALVAYHLGLALHASGRTEKARVSLERALALNADFKGADKAREILAMD</sequence>
<feature type="chain" id="PRO_5020757150" evidence="4">
    <location>
        <begin position="22"/>
        <end position="758"/>
    </location>
</feature>
<keyword evidence="2 3" id="KW-0802">TPR repeat</keyword>
<keyword evidence="6" id="KW-1185">Reference proteome</keyword>
<dbReference type="InterPro" id="IPR019734">
    <property type="entry name" value="TPR_rpt"/>
</dbReference>
<feature type="repeat" description="TPR" evidence="3">
    <location>
        <begin position="95"/>
        <end position="128"/>
    </location>
</feature>
<protein>
    <submittedName>
        <fullName evidence="5">Tetratricopeptide repeat</fullName>
    </submittedName>
</protein>
<dbReference type="InterPro" id="IPR051012">
    <property type="entry name" value="CellSynth/LPSAsmb/PSIAsmb"/>
</dbReference>
<dbReference type="PANTHER" id="PTHR45586:SF1">
    <property type="entry name" value="LIPOPOLYSACCHARIDE ASSEMBLY PROTEIN B"/>
    <property type="match status" value="1"/>
</dbReference>
<dbReference type="InterPro" id="IPR011990">
    <property type="entry name" value="TPR-like_helical_dom_sf"/>
</dbReference>
<dbReference type="AlphaFoldDB" id="A0A4U8YLN9"/>
<reference evidence="5 6" key="1">
    <citation type="submission" date="2019-03" db="EMBL/GenBank/DDBJ databases">
        <authorList>
            <person name="Nijsse B."/>
        </authorList>
    </citation>
    <scope>NUCLEOTIDE SEQUENCE [LARGE SCALE GENOMIC DNA]</scope>
    <source>
        <strain evidence="5">Desulfoluna butyratoxydans MSL71</strain>
    </source>
</reference>
<dbReference type="PROSITE" id="PS51257">
    <property type="entry name" value="PROKAR_LIPOPROTEIN"/>
    <property type="match status" value="1"/>
</dbReference>
<dbReference type="SUPFAM" id="SSF48452">
    <property type="entry name" value="TPR-like"/>
    <property type="match status" value="3"/>
</dbReference>
<feature type="repeat" description="TPR" evidence="3">
    <location>
        <begin position="469"/>
        <end position="502"/>
    </location>
</feature>
<dbReference type="PANTHER" id="PTHR45586">
    <property type="entry name" value="TPR REPEAT-CONTAINING PROTEIN PA4667"/>
    <property type="match status" value="1"/>
</dbReference>
<dbReference type="PROSITE" id="PS50005">
    <property type="entry name" value="TPR"/>
    <property type="match status" value="8"/>
</dbReference>
<feature type="repeat" description="TPR" evidence="3">
    <location>
        <begin position="61"/>
        <end position="94"/>
    </location>
</feature>
<dbReference type="Pfam" id="PF13414">
    <property type="entry name" value="TPR_11"/>
    <property type="match status" value="1"/>
</dbReference>
<dbReference type="Pfam" id="PF14559">
    <property type="entry name" value="TPR_19"/>
    <property type="match status" value="3"/>
</dbReference>
<feature type="signal peptide" evidence="4">
    <location>
        <begin position="1"/>
        <end position="21"/>
    </location>
</feature>
<evidence type="ECO:0000256" key="1">
    <source>
        <dbReference type="ARBA" id="ARBA00022737"/>
    </source>
</evidence>
<feature type="repeat" description="TPR" evidence="3">
    <location>
        <begin position="265"/>
        <end position="298"/>
    </location>
</feature>